<evidence type="ECO:0000313" key="2">
    <source>
        <dbReference type="EMBL" id="SHJ06880.1"/>
    </source>
</evidence>
<proteinExistence type="predicted"/>
<dbReference type="AlphaFoldDB" id="A0A1M6GA73"/>
<dbReference type="STRING" id="1118202.SAMN05443429_108115"/>
<dbReference type="RefSeq" id="WP_073180303.1">
    <property type="nucleotide sequence ID" value="NZ_FQYI01000008.1"/>
</dbReference>
<organism evidence="2 3">
    <name type="scientific">Cruoricaptor ignavus</name>
    <dbReference type="NCBI Taxonomy" id="1118202"/>
    <lineage>
        <taxon>Bacteria</taxon>
        <taxon>Pseudomonadati</taxon>
        <taxon>Bacteroidota</taxon>
        <taxon>Flavobacteriia</taxon>
        <taxon>Flavobacteriales</taxon>
        <taxon>Weeksellaceae</taxon>
        <taxon>Cruoricaptor</taxon>
    </lineage>
</organism>
<sequence>MKMTNRVFRAYTKECEGLVPIKLYGSLITKKDKAFISFFNPENSLTIREVIPETVSLNTGICDESGMQIFEGDEVLISVPVQNKATVSTKANVVWRRGGFHYLLEKTQTLNSLDSLHPDVKILVIGNIHERYGENH</sequence>
<dbReference type="Gene3D" id="2.30.30.290">
    <property type="entry name" value="YopX-like domains"/>
    <property type="match status" value="1"/>
</dbReference>
<keyword evidence="3" id="KW-1185">Reference proteome</keyword>
<dbReference type="InterPro" id="IPR023385">
    <property type="entry name" value="YopX-like_C"/>
</dbReference>
<name>A0A1M6GA73_9FLAO</name>
<dbReference type="SUPFAM" id="SSF159006">
    <property type="entry name" value="YopX-like"/>
    <property type="match status" value="1"/>
</dbReference>
<reference evidence="2 3" key="1">
    <citation type="submission" date="2016-11" db="EMBL/GenBank/DDBJ databases">
        <authorList>
            <person name="Jaros S."/>
            <person name="Januszkiewicz K."/>
            <person name="Wedrychowicz H."/>
        </authorList>
    </citation>
    <scope>NUCLEOTIDE SEQUENCE [LARGE SCALE GENOMIC DNA]</scope>
    <source>
        <strain evidence="2 3">DSM 25479</strain>
    </source>
</reference>
<accession>A0A1M6GA73</accession>
<dbReference type="Proteomes" id="UP000184335">
    <property type="component" value="Unassembled WGS sequence"/>
</dbReference>
<dbReference type="EMBL" id="FQYI01000008">
    <property type="protein sequence ID" value="SHJ06880.1"/>
    <property type="molecule type" value="Genomic_DNA"/>
</dbReference>
<protein>
    <submittedName>
        <fullName evidence="2">YopX protein</fullName>
    </submittedName>
</protein>
<gene>
    <name evidence="2" type="ORF">SAMN05443429_108115</name>
</gene>
<feature type="domain" description="YopX protein" evidence="1">
    <location>
        <begin position="8"/>
        <end position="130"/>
    </location>
</feature>
<evidence type="ECO:0000259" key="1">
    <source>
        <dbReference type="Pfam" id="PF09643"/>
    </source>
</evidence>
<dbReference type="InterPro" id="IPR019096">
    <property type="entry name" value="YopX_protein"/>
</dbReference>
<evidence type="ECO:0000313" key="3">
    <source>
        <dbReference type="Proteomes" id="UP000184335"/>
    </source>
</evidence>
<dbReference type="Pfam" id="PF09643">
    <property type="entry name" value="YopX"/>
    <property type="match status" value="1"/>
</dbReference>